<dbReference type="RefSeq" id="WP_126394796.1">
    <property type="nucleotide sequence ID" value="NZ_CP034539.1"/>
</dbReference>
<gene>
    <name evidence="3" type="ORF">EJ357_30105</name>
</gene>
<accession>A0A3S9MDD9</accession>
<keyword evidence="2" id="KW-0812">Transmembrane</keyword>
<dbReference type="OrthoDB" id="5105562at2"/>
<feature type="transmembrane region" description="Helical" evidence="2">
    <location>
        <begin position="73"/>
        <end position="92"/>
    </location>
</feature>
<feature type="transmembrane region" description="Helical" evidence="2">
    <location>
        <begin position="21"/>
        <end position="40"/>
    </location>
</feature>
<keyword evidence="4" id="KW-1185">Reference proteome</keyword>
<dbReference type="Proteomes" id="UP000280298">
    <property type="component" value="Chromosome"/>
</dbReference>
<keyword evidence="2" id="KW-0472">Membrane</keyword>
<feature type="region of interest" description="Disordered" evidence="1">
    <location>
        <begin position="534"/>
        <end position="559"/>
    </location>
</feature>
<dbReference type="AlphaFoldDB" id="A0A3S9MDD9"/>
<sequence length="559" mass="57008">MTSSLIRGRPRRGASHISVRVVHALVGGVVGVVWLVLSGVDIGGEGRVAGGAARPVAGGVAQGEVGETSAADLVMPMLAVVAVVVLAGYGFLRRRRRARGRTTPGGAPVRGDEPEVRELDERARVLLVEADNWVRAGREELGFVQGRVGGVGGGRPQAALGAADVEPFAGVLRDAEAELAVAFRMRWQYEGGVPGEAAARRHVLAGIVGRSEEAGRLLDGQAAAFDQVRGLEEGLGGGLGEALAVAEGRFRELAGRTGGADAALRALGERYAPSATAAVAGHVEQAKDRLVFATARLNHARQSADLGENERAAGHLRAAEGAIAQAAVFIDGIDRLAGELATAAALVPAALTGAEAELAWARGPTPWVGEAYVDVPPGELRARVGHADVVLAVVRQELTSGPYDPLDLLRRIVHGVQPAVAGRAGVIAAAALVCARSAVAGADDVVATHRAAVGAEPRTRLAEARRLLTPPASAPAGRGPRQELTDLVTADTLAQQAHDLAEQDIRTHGHPIDGPGTNAIGLAGAVLGGVLLGGDPNGGPPAGFGGPRTRGRRGATPTA</sequence>
<protein>
    <recommendedName>
        <fullName evidence="5">TPM domain-containing protein</fullName>
    </recommendedName>
</protein>
<dbReference type="KEGG" id="scya:EJ357_30105"/>
<keyword evidence="2" id="KW-1133">Transmembrane helix</keyword>
<evidence type="ECO:0000313" key="4">
    <source>
        <dbReference type="Proteomes" id="UP000280298"/>
    </source>
</evidence>
<evidence type="ECO:0000313" key="3">
    <source>
        <dbReference type="EMBL" id="AZQ37178.1"/>
    </source>
</evidence>
<feature type="compositionally biased region" description="Gly residues" evidence="1">
    <location>
        <begin position="534"/>
        <end position="548"/>
    </location>
</feature>
<proteinExistence type="predicted"/>
<evidence type="ECO:0000256" key="2">
    <source>
        <dbReference type="SAM" id="Phobius"/>
    </source>
</evidence>
<name>A0A3S9MDD9_9ACTN</name>
<organism evidence="3 4">
    <name type="scientific">Streptomyces cyaneochromogenes</name>
    <dbReference type="NCBI Taxonomy" id="2496836"/>
    <lineage>
        <taxon>Bacteria</taxon>
        <taxon>Bacillati</taxon>
        <taxon>Actinomycetota</taxon>
        <taxon>Actinomycetes</taxon>
        <taxon>Kitasatosporales</taxon>
        <taxon>Streptomycetaceae</taxon>
        <taxon>Streptomyces</taxon>
    </lineage>
</organism>
<evidence type="ECO:0000256" key="1">
    <source>
        <dbReference type="SAM" id="MobiDB-lite"/>
    </source>
</evidence>
<evidence type="ECO:0008006" key="5">
    <source>
        <dbReference type="Google" id="ProtNLM"/>
    </source>
</evidence>
<reference evidence="3 4" key="1">
    <citation type="journal article" date="2019" name="Int. J. Syst. Evol. Microbiol.">
        <title>Streptomyces cyaneochromogenes sp. nov., a blue pigment-producing actinomycete from manganese-contaminated soil.</title>
        <authorList>
            <person name="Tang X."/>
            <person name="Zhao J."/>
            <person name="Li K."/>
            <person name="Chen Z."/>
            <person name="Sun Y."/>
            <person name="Gao J."/>
        </authorList>
    </citation>
    <scope>NUCLEOTIDE SEQUENCE [LARGE SCALE GENOMIC DNA]</scope>
    <source>
        <strain evidence="3 4">MK-45</strain>
    </source>
</reference>
<dbReference type="EMBL" id="CP034539">
    <property type="protein sequence ID" value="AZQ37178.1"/>
    <property type="molecule type" value="Genomic_DNA"/>
</dbReference>